<protein>
    <recommendedName>
        <fullName evidence="1">RNA-directed DNA polymerase</fullName>
        <ecNumber evidence="1">2.7.7.49</ecNumber>
    </recommendedName>
</protein>
<reference evidence="11" key="1">
    <citation type="submission" date="2022-06" db="EMBL/GenBank/DDBJ databases">
        <title>Aquibacillus sp. a new bacterium isolated from soil saline samples.</title>
        <authorList>
            <person name="Galisteo C."/>
            <person name="De La Haba R."/>
            <person name="Sanchez-Porro C."/>
            <person name="Ventosa A."/>
        </authorList>
    </citation>
    <scope>NUCLEOTIDE SEQUENCE</scope>
    <source>
        <strain evidence="11">3ASR75-11</strain>
    </source>
</reference>
<dbReference type="GO" id="GO:0003964">
    <property type="term" value="F:RNA-directed DNA polymerase activity"/>
    <property type="evidence" value="ECO:0007669"/>
    <property type="project" value="UniProtKB-KW"/>
</dbReference>
<comment type="catalytic activity">
    <reaction evidence="9">
        <text>DNA(n) + a 2'-deoxyribonucleoside 5'-triphosphate = DNA(n+1) + diphosphate</text>
        <dbReference type="Rhea" id="RHEA:22508"/>
        <dbReference type="Rhea" id="RHEA-COMP:17339"/>
        <dbReference type="Rhea" id="RHEA-COMP:17340"/>
        <dbReference type="ChEBI" id="CHEBI:33019"/>
        <dbReference type="ChEBI" id="CHEBI:61560"/>
        <dbReference type="ChEBI" id="CHEBI:173112"/>
        <dbReference type="EC" id="2.7.7.49"/>
    </reaction>
</comment>
<accession>A0A9X3WR67</accession>
<dbReference type="CDD" id="cd01651">
    <property type="entry name" value="RT_G2_intron"/>
    <property type="match status" value="1"/>
</dbReference>
<evidence type="ECO:0000256" key="9">
    <source>
        <dbReference type="ARBA" id="ARBA00048173"/>
    </source>
</evidence>
<dbReference type="PANTHER" id="PTHR34047:SF8">
    <property type="entry name" value="PROTEIN YKFC"/>
    <property type="match status" value="1"/>
</dbReference>
<dbReference type="InterPro" id="IPR000477">
    <property type="entry name" value="RT_dom"/>
</dbReference>
<dbReference type="GO" id="GO:0006397">
    <property type="term" value="P:mRNA processing"/>
    <property type="evidence" value="ECO:0007669"/>
    <property type="project" value="InterPro"/>
</dbReference>
<evidence type="ECO:0000313" key="11">
    <source>
        <dbReference type="EMBL" id="MDC3424382.1"/>
    </source>
</evidence>
<keyword evidence="4" id="KW-0479">Metal-binding</keyword>
<dbReference type="InterPro" id="IPR043502">
    <property type="entry name" value="DNA/RNA_pol_sf"/>
</dbReference>
<dbReference type="PANTHER" id="PTHR34047">
    <property type="entry name" value="NUCLEAR INTRON MATURASE 1, MITOCHONDRIAL-RELATED"/>
    <property type="match status" value="1"/>
</dbReference>
<comment type="caution">
    <text evidence="11">The sequence shown here is derived from an EMBL/GenBank/DDBJ whole genome shotgun (WGS) entry which is preliminary data.</text>
</comment>
<evidence type="ECO:0000259" key="10">
    <source>
        <dbReference type="PROSITE" id="PS50878"/>
    </source>
</evidence>
<dbReference type="SUPFAM" id="SSF56672">
    <property type="entry name" value="DNA/RNA polymerases"/>
    <property type="match status" value="1"/>
</dbReference>
<name>A0A9X3WR67_9BACI</name>
<dbReference type="InterPro" id="IPR049030">
    <property type="entry name" value="AI2M-like_HNH"/>
</dbReference>
<keyword evidence="2" id="KW-0808">Transferase</keyword>
<evidence type="ECO:0000256" key="3">
    <source>
        <dbReference type="ARBA" id="ARBA00022695"/>
    </source>
</evidence>
<dbReference type="PROSITE" id="PS50878">
    <property type="entry name" value="RT_POL"/>
    <property type="match status" value="1"/>
</dbReference>
<dbReference type="AlphaFoldDB" id="A0A9X3WR67"/>
<dbReference type="Pfam" id="PF01348">
    <property type="entry name" value="Intron_maturas2"/>
    <property type="match status" value="1"/>
</dbReference>
<dbReference type="Pfam" id="PF21368">
    <property type="entry name" value="AI2M-like_HNH"/>
    <property type="match status" value="1"/>
</dbReference>
<dbReference type="PRINTS" id="PR00866">
    <property type="entry name" value="RNADNAPOLMS"/>
</dbReference>
<organism evidence="11 12">
    <name type="scientific">Terrihalobacillus insolitus</name>
    <dbReference type="NCBI Taxonomy" id="2950438"/>
    <lineage>
        <taxon>Bacteria</taxon>
        <taxon>Bacillati</taxon>
        <taxon>Bacillota</taxon>
        <taxon>Bacilli</taxon>
        <taxon>Bacillales</taxon>
        <taxon>Bacillaceae</taxon>
        <taxon>Terrihalobacillus</taxon>
    </lineage>
</organism>
<evidence type="ECO:0000256" key="1">
    <source>
        <dbReference type="ARBA" id="ARBA00012493"/>
    </source>
</evidence>
<keyword evidence="7" id="KW-0051">Antiviral defense</keyword>
<evidence type="ECO:0000256" key="4">
    <source>
        <dbReference type="ARBA" id="ARBA00022723"/>
    </source>
</evidence>
<dbReference type="GO" id="GO:0003723">
    <property type="term" value="F:RNA binding"/>
    <property type="evidence" value="ECO:0007669"/>
    <property type="project" value="InterPro"/>
</dbReference>
<dbReference type="InterPro" id="IPR024937">
    <property type="entry name" value="Domain_X"/>
</dbReference>
<keyword evidence="5" id="KW-0460">Magnesium</keyword>
<keyword evidence="12" id="KW-1185">Reference proteome</keyword>
<evidence type="ECO:0000256" key="2">
    <source>
        <dbReference type="ARBA" id="ARBA00022679"/>
    </source>
</evidence>
<evidence type="ECO:0000313" key="12">
    <source>
        <dbReference type="Proteomes" id="UP001145050"/>
    </source>
</evidence>
<dbReference type="EC" id="2.7.7.49" evidence="1"/>
<dbReference type="GO" id="GO:0046872">
    <property type="term" value="F:metal ion binding"/>
    <property type="evidence" value="ECO:0007669"/>
    <property type="project" value="UniProtKB-KW"/>
</dbReference>
<dbReference type="RefSeq" id="WP_272436186.1">
    <property type="nucleotide sequence ID" value="NZ_JAMQKB010000005.1"/>
</dbReference>
<keyword evidence="6 11" id="KW-0695">RNA-directed DNA polymerase</keyword>
<evidence type="ECO:0000256" key="6">
    <source>
        <dbReference type="ARBA" id="ARBA00022918"/>
    </source>
</evidence>
<sequence>MQNPKVVLSNLANKTNENYKHTRIYRQLFNEEFYLLAYSNIYHKEGNMTEGTDGETIDGFSLDKVQKLIEKLKDFSYQPNPARRVEIPKKNGSKRPLGIPSFQDKLLQEVIRMILEAIFENHFSDNSHSFRPRRSTHTALKQVEKKFHGVRWFVEGDIKGFFDNIDHHVLVSLLRKKIQDERFIDLIWKFLKAGYMKDWQFHKTYSGTPQGGIISPVLSNIYLNELDKFMNELQTRFNHGKGRTRNKEYRAVEWKKQTLKKKIETLDKESPEREQLIKDYKKLSAEMRKHSPYNEMDPNFKRLSYVRYADDFLIGINGSKEDAQKVKHEIKEWLQSTLQIELSDEKTLITHSEKPAKFLGYEVSVRRDESFKKVANGMTKRVWSYTVKLSVPANVVRDKLLKLNAIKMKGNKWEFIHRKELTNLDDLEIFNIYNAEIRGLYNYYKLAFNVPMQMDTFHHMMKYSLLKTLASKYQISVVRVIEKFAIGKDIAVKYQTKKGERTSFFYNKGFKRVRELDSKAIAMDEIPNNTYGTRNSLIERLNAEECEHCGKKGKVEVHHVRKLKNLKGKKRWEKLMIARKRKTLVLCEQCHVDLHAGRLD</sequence>
<comment type="similarity">
    <text evidence="8">Belongs to the bacterial reverse transcriptase family.</text>
</comment>
<evidence type="ECO:0000256" key="7">
    <source>
        <dbReference type="ARBA" id="ARBA00023118"/>
    </source>
</evidence>
<feature type="domain" description="Reverse transcriptase" evidence="10">
    <location>
        <begin position="68"/>
        <end position="363"/>
    </location>
</feature>
<dbReference type="GO" id="GO:0051607">
    <property type="term" value="P:defense response to virus"/>
    <property type="evidence" value="ECO:0007669"/>
    <property type="project" value="UniProtKB-KW"/>
</dbReference>
<keyword evidence="3" id="KW-0548">Nucleotidyltransferase</keyword>
<evidence type="ECO:0000256" key="8">
    <source>
        <dbReference type="ARBA" id="ARBA00034120"/>
    </source>
</evidence>
<proteinExistence type="inferred from homology"/>
<dbReference type="InterPro" id="IPR000123">
    <property type="entry name" value="Reverse_transcriptase_msDNA"/>
</dbReference>
<dbReference type="EMBL" id="JAMQKB010000005">
    <property type="protein sequence ID" value="MDC3424382.1"/>
    <property type="molecule type" value="Genomic_DNA"/>
</dbReference>
<dbReference type="Pfam" id="PF00078">
    <property type="entry name" value="RVT_1"/>
    <property type="match status" value="2"/>
</dbReference>
<dbReference type="Proteomes" id="UP001145050">
    <property type="component" value="Unassembled WGS sequence"/>
</dbReference>
<gene>
    <name evidence="11" type="ORF">NC797_07660</name>
</gene>
<evidence type="ECO:0000256" key="5">
    <source>
        <dbReference type="ARBA" id="ARBA00022842"/>
    </source>
</evidence>
<dbReference type="InterPro" id="IPR051083">
    <property type="entry name" value="GrpII_Intron_Splice-Mob/Def"/>
</dbReference>